<dbReference type="RefSeq" id="WP_013848460.1">
    <property type="nucleotide sequence ID" value="NC_015593.1"/>
</dbReference>
<reference evidence="2 3" key="1">
    <citation type="submission" date="2011-05" db="EMBL/GenBank/DDBJ databases">
        <title>Complete sequence of chromosome 1 of Sphingobium chlorophenolicum L-1.</title>
        <authorList>
            <consortium name="US DOE Joint Genome Institute"/>
            <person name="Lucas S."/>
            <person name="Han J."/>
            <person name="Lapidus A."/>
            <person name="Cheng J.-F."/>
            <person name="Goodwin L."/>
            <person name="Pitluck S."/>
            <person name="Peters L."/>
            <person name="Daligault H."/>
            <person name="Han C."/>
            <person name="Tapia R."/>
            <person name="Land M."/>
            <person name="Hauser L."/>
            <person name="Kyrpides N."/>
            <person name="Ivanova N."/>
            <person name="Pagani I."/>
            <person name="Turner P."/>
            <person name="Copley S."/>
            <person name="Woyke T."/>
        </authorList>
    </citation>
    <scope>NUCLEOTIDE SEQUENCE [LARGE SCALE GENOMIC DNA]</scope>
    <source>
        <strain evidence="2 3">L-1</strain>
    </source>
</reference>
<organism evidence="2 3">
    <name type="scientific">Sphingobium chlorophenolicum L-1</name>
    <dbReference type="NCBI Taxonomy" id="690566"/>
    <lineage>
        <taxon>Bacteria</taxon>
        <taxon>Pseudomonadati</taxon>
        <taxon>Pseudomonadota</taxon>
        <taxon>Alphaproteobacteria</taxon>
        <taxon>Sphingomonadales</taxon>
        <taxon>Sphingomonadaceae</taxon>
        <taxon>Sphingobium</taxon>
    </lineage>
</organism>
<dbReference type="Proteomes" id="UP000007150">
    <property type="component" value="Chromosome 1"/>
</dbReference>
<keyword evidence="3" id="KW-1185">Reference proteome</keyword>
<feature type="transmembrane region" description="Helical" evidence="1">
    <location>
        <begin position="44"/>
        <end position="67"/>
    </location>
</feature>
<gene>
    <name evidence="2" type="ORF">Sphch_2577</name>
</gene>
<dbReference type="STRING" id="690566.Sphch_2577"/>
<evidence type="ECO:0000256" key="1">
    <source>
        <dbReference type="SAM" id="Phobius"/>
    </source>
</evidence>
<accession>F6EZP0</accession>
<dbReference type="HOGENOM" id="CLU_2304192_0_0_5"/>
<protein>
    <submittedName>
        <fullName evidence="2">Uncharacterized protein</fullName>
    </submittedName>
</protein>
<sequence length="100" mass="10797" precursor="true">MRFIIDLYRYLIYFYCAGAVIATALAIFIIAYKFGTPEMTGESIAVGLGLLAFLLLNLGGVATLVSIHDRHVDASQTLLRVAAALEKMADETSANDAALR</sequence>
<dbReference type="AlphaFoldDB" id="F6EZP0"/>
<keyword evidence="1" id="KW-0812">Transmembrane</keyword>
<evidence type="ECO:0000313" key="3">
    <source>
        <dbReference type="Proteomes" id="UP000007150"/>
    </source>
</evidence>
<feature type="transmembrane region" description="Helical" evidence="1">
    <location>
        <begin position="12"/>
        <end position="32"/>
    </location>
</feature>
<name>F6EZP0_SPHCR</name>
<proteinExistence type="predicted"/>
<dbReference type="KEGG" id="sch:Sphch_2577"/>
<evidence type="ECO:0000313" key="2">
    <source>
        <dbReference type="EMBL" id="AEG50224.1"/>
    </source>
</evidence>
<dbReference type="EMBL" id="CP002798">
    <property type="protein sequence ID" value="AEG50224.1"/>
    <property type="molecule type" value="Genomic_DNA"/>
</dbReference>
<keyword evidence="1" id="KW-0472">Membrane</keyword>
<keyword evidence="1" id="KW-1133">Transmembrane helix</keyword>